<dbReference type="SUPFAM" id="SSF57667">
    <property type="entry name" value="beta-beta-alpha zinc fingers"/>
    <property type="match status" value="1"/>
</dbReference>
<dbReference type="PANTHER" id="PTHR23226">
    <property type="entry name" value="ZINC FINGER AND SCAN DOMAIN-CONTAINING"/>
    <property type="match status" value="1"/>
</dbReference>
<reference evidence="10" key="1">
    <citation type="submission" date="2022-11" db="EMBL/GenBank/DDBJ databases">
        <authorList>
            <person name="Kikuchi T."/>
        </authorList>
    </citation>
    <scope>NUCLEOTIDE SEQUENCE</scope>
    <source>
        <strain evidence="10">PS1010</strain>
    </source>
</reference>
<keyword evidence="5" id="KW-0862">Zinc</keyword>
<organism evidence="10 11">
    <name type="scientific">Caenorhabditis angaria</name>
    <dbReference type="NCBI Taxonomy" id="860376"/>
    <lineage>
        <taxon>Eukaryota</taxon>
        <taxon>Metazoa</taxon>
        <taxon>Ecdysozoa</taxon>
        <taxon>Nematoda</taxon>
        <taxon>Chromadorea</taxon>
        <taxon>Rhabditida</taxon>
        <taxon>Rhabditina</taxon>
        <taxon>Rhabditomorpha</taxon>
        <taxon>Rhabditoidea</taxon>
        <taxon>Rhabditidae</taxon>
        <taxon>Peloderinae</taxon>
        <taxon>Caenorhabditis</taxon>
    </lineage>
</organism>
<dbReference type="GO" id="GO:0000978">
    <property type="term" value="F:RNA polymerase II cis-regulatory region sequence-specific DNA binding"/>
    <property type="evidence" value="ECO:0007669"/>
    <property type="project" value="TreeGrafter"/>
</dbReference>
<dbReference type="InterPro" id="IPR013087">
    <property type="entry name" value="Znf_C2H2_type"/>
</dbReference>
<evidence type="ECO:0000256" key="7">
    <source>
        <dbReference type="PROSITE-ProRule" id="PRU00042"/>
    </source>
</evidence>
<dbReference type="PROSITE" id="PS00028">
    <property type="entry name" value="ZINC_FINGER_C2H2_1"/>
    <property type="match status" value="2"/>
</dbReference>
<protein>
    <recommendedName>
        <fullName evidence="9">C2H2-type domain-containing protein</fullName>
    </recommendedName>
</protein>
<evidence type="ECO:0000313" key="10">
    <source>
        <dbReference type="EMBL" id="CAI5455016.1"/>
    </source>
</evidence>
<dbReference type="SMART" id="SM00355">
    <property type="entry name" value="ZnF_C2H2"/>
    <property type="match status" value="2"/>
</dbReference>
<evidence type="ECO:0000259" key="9">
    <source>
        <dbReference type="PROSITE" id="PS50157"/>
    </source>
</evidence>
<evidence type="ECO:0000256" key="5">
    <source>
        <dbReference type="ARBA" id="ARBA00022833"/>
    </source>
</evidence>
<dbReference type="Proteomes" id="UP001152747">
    <property type="component" value="Unassembled WGS sequence"/>
</dbReference>
<dbReference type="PANTHER" id="PTHR23226:SF416">
    <property type="entry name" value="FI01424P"/>
    <property type="match status" value="1"/>
</dbReference>
<dbReference type="EMBL" id="CANHGI010000006">
    <property type="protein sequence ID" value="CAI5455016.1"/>
    <property type="molecule type" value="Genomic_DNA"/>
</dbReference>
<gene>
    <name evidence="10" type="ORF">CAMP_LOCUS17653</name>
</gene>
<name>A0A9P1IZ27_9PELO</name>
<evidence type="ECO:0000256" key="6">
    <source>
        <dbReference type="ARBA" id="ARBA00023242"/>
    </source>
</evidence>
<keyword evidence="2" id="KW-0479">Metal-binding</keyword>
<dbReference type="Gene3D" id="3.30.160.60">
    <property type="entry name" value="Classic Zinc Finger"/>
    <property type="match status" value="2"/>
</dbReference>
<dbReference type="PROSITE" id="PS50157">
    <property type="entry name" value="ZINC_FINGER_C2H2_2"/>
    <property type="match status" value="2"/>
</dbReference>
<feature type="domain" description="C2H2-type" evidence="9">
    <location>
        <begin position="317"/>
        <end position="344"/>
    </location>
</feature>
<dbReference type="InterPro" id="IPR036236">
    <property type="entry name" value="Znf_C2H2_sf"/>
</dbReference>
<dbReference type="AlphaFoldDB" id="A0A9P1IZ27"/>
<feature type="domain" description="C2H2-type" evidence="9">
    <location>
        <begin position="287"/>
        <end position="316"/>
    </location>
</feature>
<keyword evidence="6" id="KW-0539">Nucleus</keyword>
<accession>A0A9P1IZ27</accession>
<keyword evidence="4 7" id="KW-0863">Zinc-finger</keyword>
<feature type="compositionally biased region" description="Polar residues" evidence="8">
    <location>
        <begin position="92"/>
        <end position="104"/>
    </location>
</feature>
<evidence type="ECO:0000256" key="8">
    <source>
        <dbReference type="SAM" id="MobiDB-lite"/>
    </source>
</evidence>
<feature type="compositionally biased region" description="Basic and acidic residues" evidence="8">
    <location>
        <begin position="221"/>
        <end position="243"/>
    </location>
</feature>
<dbReference type="GO" id="GO:0045893">
    <property type="term" value="P:positive regulation of DNA-templated transcription"/>
    <property type="evidence" value="ECO:0007669"/>
    <property type="project" value="UniProtKB-ARBA"/>
</dbReference>
<evidence type="ECO:0000256" key="3">
    <source>
        <dbReference type="ARBA" id="ARBA00022737"/>
    </source>
</evidence>
<comment type="caution">
    <text evidence="10">The sequence shown here is derived from an EMBL/GenBank/DDBJ whole genome shotgun (WGS) entry which is preliminary data.</text>
</comment>
<dbReference type="GO" id="GO:0005694">
    <property type="term" value="C:chromosome"/>
    <property type="evidence" value="ECO:0007669"/>
    <property type="project" value="UniProtKB-ARBA"/>
</dbReference>
<dbReference type="GO" id="GO:0008270">
    <property type="term" value="F:zinc ion binding"/>
    <property type="evidence" value="ECO:0007669"/>
    <property type="project" value="UniProtKB-KW"/>
</dbReference>
<feature type="region of interest" description="Disordered" evidence="8">
    <location>
        <begin position="221"/>
        <end position="262"/>
    </location>
</feature>
<keyword evidence="3" id="KW-0677">Repeat</keyword>
<evidence type="ECO:0000256" key="1">
    <source>
        <dbReference type="ARBA" id="ARBA00004123"/>
    </source>
</evidence>
<proteinExistence type="predicted"/>
<evidence type="ECO:0000256" key="2">
    <source>
        <dbReference type="ARBA" id="ARBA00022723"/>
    </source>
</evidence>
<sequence length="416" mass="46176">MMSVSVNTSTVPQENNLVSVMEVLNKQMFEPITRALQNKASSAQLSDDTMSEFQSTLSSMTNALLCKFETSFNNSSPNRSEVERETPDKITSLKSEASVSPSEVDTNTVAAATAHNNASTAAAVKEMLPRRKNKRSLEDMVQKLSGEKQLEAELNAAKRTPPLPTTNMIFPASVLTPMTRLMNPAIAPMVPHMYLNNLLHSPFTNYLANLGLHQFPTPDFKKTELSSSEDGRQTPEEDIKIDVDSDDLEASPSPSSGNGDIAYDAAENIRDTTSDIGAIENDAEKPFACEHSNCYKRFANKFLLKKHRFIHTGLRPHQCPFCSKKFNRKDNLLRHKKTHTQNGATPTIVNPVTNVSFESATPKAKAAKQSAKVANRETAPFTMANIGIDNFRFHLENYFQLAKLTNPTFFKKEETI</sequence>
<dbReference type="Pfam" id="PF00096">
    <property type="entry name" value="zf-C2H2"/>
    <property type="match status" value="1"/>
</dbReference>
<dbReference type="GO" id="GO:0005634">
    <property type="term" value="C:nucleus"/>
    <property type="evidence" value="ECO:0007669"/>
    <property type="project" value="UniProtKB-SubCell"/>
</dbReference>
<comment type="subcellular location">
    <subcellularLocation>
        <location evidence="1">Nucleus</location>
    </subcellularLocation>
</comment>
<feature type="region of interest" description="Disordered" evidence="8">
    <location>
        <begin position="71"/>
        <end position="104"/>
    </location>
</feature>
<evidence type="ECO:0000256" key="4">
    <source>
        <dbReference type="ARBA" id="ARBA00022771"/>
    </source>
</evidence>
<evidence type="ECO:0000313" key="11">
    <source>
        <dbReference type="Proteomes" id="UP001152747"/>
    </source>
</evidence>
<dbReference type="FunFam" id="3.30.160.60:FF:001732">
    <property type="entry name" value="Zgc:162936"/>
    <property type="match status" value="1"/>
</dbReference>
<keyword evidence="11" id="KW-1185">Reference proteome</keyword>
<dbReference type="OrthoDB" id="654211at2759"/>
<dbReference type="GO" id="GO:0000981">
    <property type="term" value="F:DNA-binding transcription factor activity, RNA polymerase II-specific"/>
    <property type="evidence" value="ECO:0007669"/>
    <property type="project" value="TreeGrafter"/>
</dbReference>